<keyword evidence="4 7" id="KW-0812">Transmembrane</keyword>
<keyword evidence="10" id="KW-1185">Reference proteome</keyword>
<feature type="transmembrane region" description="Helical" evidence="7">
    <location>
        <begin position="302"/>
        <end position="319"/>
    </location>
</feature>
<dbReference type="PROSITE" id="PS50850">
    <property type="entry name" value="MFS"/>
    <property type="match status" value="1"/>
</dbReference>
<keyword evidence="3" id="KW-1003">Cell membrane</keyword>
<evidence type="ECO:0000259" key="8">
    <source>
        <dbReference type="PROSITE" id="PS50850"/>
    </source>
</evidence>
<evidence type="ECO:0000256" key="2">
    <source>
        <dbReference type="ARBA" id="ARBA00022448"/>
    </source>
</evidence>
<dbReference type="SUPFAM" id="SSF103473">
    <property type="entry name" value="MFS general substrate transporter"/>
    <property type="match status" value="1"/>
</dbReference>
<evidence type="ECO:0000256" key="3">
    <source>
        <dbReference type="ARBA" id="ARBA00022475"/>
    </source>
</evidence>
<dbReference type="Gene3D" id="1.20.1250.20">
    <property type="entry name" value="MFS general substrate transporter like domains"/>
    <property type="match status" value="1"/>
</dbReference>
<dbReference type="InterPro" id="IPR010290">
    <property type="entry name" value="TM_effector"/>
</dbReference>
<organism evidence="9 10">
    <name type="scientific">Thermincola ferriacetica</name>
    <dbReference type="NCBI Taxonomy" id="281456"/>
    <lineage>
        <taxon>Bacteria</taxon>
        <taxon>Bacillati</taxon>
        <taxon>Bacillota</taxon>
        <taxon>Clostridia</taxon>
        <taxon>Eubacteriales</taxon>
        <taxon>Thermincolaceae</taxon>
        <taxon>Thermincola</taxon>
    </lineage>
</organism>
<accession>A0A0L6W0P1</accession>
<feature type="transmembrane region" description="Helical" evidence="7">
    <location>
        <begin position="175"/>
        <end position="201"/>
    </location>
</feature>
<feature type="transmembrane region" description="Helical" evidence="7">
    <location>
        <begin position="56"/>
        <end position="77"/>
    </location>
</feature>
<dbReference type="Pfam" id="PF05977">
    <property type="entry name" value="MFS_3"/>
    <property type="match status" value="1"/>
</dbReference>
<keyword evidence="6 7" id="KW-0472">Membrane</keyword>
<keyword evidence="2" id="KW-0813">Transport</keyword>
<dbReference type="Proteomes" id="UP000037175">
    <property type="component" value="Unassembled WGS sequence"/>
</dbReference>
<dbReference type="AlphaFoldDB" id="A0A0L6W0P1"/>
<evidence type="ECO:0000256" key="1">
    <source>
        <dbReference type="ARBA" id="ARBA00004651"/>
    </source>
</evidence>
<evidence type="ECO:0000256" key="5">
    <source>
        <dbReference type="ARBA" id="ARBA00022989"/>
    </source>
</evidence>
<dbReference type="CDD" id="cd06173">
    <property type="entry name" value="MFS_MefA_like"/>
    <property type="match status" value="1"/>
</dbReference>
<reference evidence="10" key="1">
    <citation type="submission" date="2015-07" db="EMBL/GenBank/DDBJ databases">
        <title>Complete Genome of Thermincola ferriacetica strain Z-0001T.</title>
        <authorList>
            <person name="Lusk B."/>
            <person name="Badalamenti J.P."/>
            <person name="Parameswaran P."/>
            <person name="Bond D.R."/>
            <person name="Torres C.I."/>
        </authorList>
    </citation>
    <scope>NUCLEOTIDE SEQUENCE [LARGE SCALE GENOMIC DNA]</scope>
    <source>
        <strain evidence="10">Z-0001</strain>
    </source>
</reference>
<dbReference type="GO" id="GO:0022857">
    <property type="term" value="F:transmembrane transporter activity"/>
    <property type="evidence" value="ECO:0007669"/>
    <property type="project" value="InterPro"/>
</dbReference>
<comment type="caution">
    <text evidence="9">The sequence shown here is derived from an EMBL/GenBank/DDBJ whole genome shotgun (WGS) entry which is preliminary data.</text>
</comment>
<dbReference type="InterPro" id="IPR020846">
    <property type="entry name" value="MFS_dom"/>
</dbReference>
<feature type="transmembrane region" description="Helical" evidence="7">
    <location>
        <begin position="359"/>
        <end position="379"/>
    </location>
</feature>
<dbReference type="InterPro" id="IPR036259">
    <property type="entry name" value="MFS_trans_sf"/>
</dbReference>
<feature type="transmembrane region" description="Helical" evidence="7">
    <location>
        <begin position="325"/>
        <end position="347"/>
    </location>
</feature>
<sequence>MEKVLSKKRLQIPQVVAALKHRNFRLFWGGQCISLIGTWMQNVAQSWLVLELTRSAFWLGVVSTFQFLPMTLFSLYAGTLIDRFPKKKMLIFTQAGLMTLAFILAVDTWMHTVKLWHVLILAVLLGVMNTFDMPARQAFMIELVGEADLMNAIVLNSSIFNAARVVGPSVSGLVIAKLGIALCFLINAVSFLPVITGIWLIRLPKPVQPASRRCQEGVWQGIKAGLDYVRKTPGIFVPLALLAVINVFAFNFNVLVPLYAKNVFHAGAKTYGFLMGANGVGAIIGSVILAIRSAHGPKMRSLFIAAAGVSIFELLLVPAKSYALAYLLLGITGLWVITFTTNCNSLLQVQSPPNMRGRVMSIYTLVFGGLVPLGSFLSGSMAHAWGAPAALGLGALISLAFTVALVIWRPSLLKQEINF</sequence>
<name>A0A0L6W0P1_9FIRM</name>
<dbReference type="PATRIC" id="fig|281456.6.peg.2330"/>
<evidence type="ECO:0000256" key="6">
    <source>
        <dbReference type="ARBA" id="ARBA00023136"/>
    </source>
</evidence>
<evidence type="ECO:0000313" key="9">
    <source>
        <dbReference type="EMBL" id="KNZ69100.1"/>
    </source>
</evidence>
<dbReference type="PANTHER" id="PTHR23513">
    <property type="entry name" value="INTEGRAL MEMBRANE EFFLUX PROTEIN-RELATED"/>
    <property type="match status" value="1"/>
</dbReference>
<comment type="subcellular location">
    <subcellularLocation>
        <location evidence="1">Cell membrane</location>
        <topology evidence="1">Multi-pass membrane protein</topology>
    </subcellularLocation>
</comment>
<feature type="transmembrane region" description="Helical" evidence="7">
    <location>
        <begin position="385"/>
        <end position="408"/>
    </location>
</feature>
<dbReference type="PANTHER" id="PTHR23513:SF11">
    <property type="entry name" value="STAPHYLOFERRIN A TRANSPORTER"/>
    <property type="match status" value="1"/>
</dbReference>
<feature type="transmembrane region" description="Helical" evidence="7">
    <location>
        <begin position="89"/>
        <end position="109"/>
    </location>
</feature>
<feature type="transmembrane region" description="Helical" evidence="7">
    <location>
        <begin position="235"/>
        <end position="259"/>
    </location>
</feature>
<evidence type="ECO:0000256" key="7">
    <source>
        <dbReference type="SAM" id="Phobius"/>
    </source>
</evidence>
<feature type="transmembrane region" description="Helical" evidence="7">
    <location>
        <begin position="271"/>
        <end position="290"/>
    </location>
</feature>
<feature type="domain" description="Major facilitator superfamily (MFS) profile" evidence="8">
    <location>
        <begin position="18"/>
        <end position="412"/>
    </location>
</feature>
<evidence type="ECO:0000256" key="4">
    <source>
        <dbReference type="ARBA" id="ARBA00022692"/>
    </source>
</evidence>
<keyword evidence="5 7" id="KW-1133">Transmembrane helix</keyword>
<dbReference type="GO" id="GO:0005886">
    <property type="term" value="C:plasma membrane"/>
    <property type="evidence" value="ECO:0007669"/>
    <property type="project" value="UniProtKB-SubCell"/>
</dbReference>
<evidence type="ECO:0000313" key="10">
    <source>
        <dbReference type="Proteomes" id="UP000037175"/>
    </source>
</evidence>
<proteinExistence type="predicted"/>
<protein>
    <submittedName>
        <fullName evidence="9">Major facilitator superfamily protein</fullName>
    </submittedName>
</protein>
<gene>
    <name evidence="9" type="ORF">Tfer_2204</name>
</gene>
<dbReference type="EMBL" id="LGTE01000016">
    <property type="protein sequence ID" value="KNZ69100.1"/>
    <property type="molecule type" value="Genomic_DNA"/>
</dbReference>
<dbReference type="RefSeq" id="WP_052218368.1">
    <property type="nucleotide sequence ID" value="NZ_LGTE01000016.1"/>
</dbReference>
<feature type="transmembrane region" description="Helical" evidence="7">
    <location>
        <begin position="115"/>
        <end position="131"/>
    </location>
</feature>